<organism evidence="1 2">
    <name type="scientific">Chryseobacterium oleae</name>
    <dbReference type="NCBI Taxonomy" id="491207"/>
    <lineage>
        <taxon>Bacteria</taxon>
        <taxon>Pseudomonadati</taxon>
        <taxon>Bacteroidota</taxon>
        <taxon>Flavobacteriia</taxon>
        <taxon>Flavobacteriales</taxon>
        <taxon>Weeksellaceae</taxon>
        <taxon>Chryseobacterium group</taxon>
        <taxon>Chryseobacterium</taxon>
    </lineage>
</organism>
<name>A0A1I5ALH8_CHROL</name>
<reference evidence="2" key="1">
    <citation type="submission" date="2016-10" db="EMBL/GenBank/DDBJ databases">
        <authorList>
            <person name="Varghese N."/>
            <person name="Submissions S."/>
        </authorList>
    </citation>
    <scope>NUCLEOTIDE SEQUENCE [LARGE SCALE GENOMIC DNA]</scope>
    <source>
        <strain evidence="2">DSM 25575</strain>
    </source>
</reference>
<dbReference type="Proteomes" id="UP000198769">
    <property type="component" value="Unassembled WGS sequence"/>
</dbReference>
<proteinExistence type="predicted"/>
<dbReference type="AlphaFoldDB" id="A0A1I5ALH8"/>
<sequence length="43" mass="4990">MIRYVTLSGVEVCVNLIMKIKIIYIMTTKKQLLSELFSLKKSL</sequence>
<evidence type="ECO:0000313" key="2">
    <source>
        <dbReference type="Proteomes" id="UP000198769"/>
    </source>
</evidence>
<protein>
    <submittedName>
        <fullName evidence="1">Uncharacterized protein</fullName>
    </submittedName>
</protein>
<dbReference type="EMBL" id="FOVD01000006">
    <property type="protein sequence ID" value="SFN63268.1"/>
    <property type="molecule type" value="Genomic_DNA"/>
</dbReference>
<keyword evidence="2" id="KW-1185">Reference proteome</keyword>
<gene>
    <name evidence="1" type="ORF">SAMN05421594_3556</name>
</gene>
<accession>A0A1I5ALH8</accession>
<evidence type="ECO:0000313" key="1">
    <source>
        <dbReference type="EMBL" id="SFN63268.1"/>
    </source>
</evidence>